<evidence type="ECO:0000313" key="2">
    <source>
        <dbReference type="Proteomes" id="UP000036987"/>
    </source>
</evidence>
<comment type="caution">
    <text evidence="1">The sequence shown here is derived from an EMBL/GenBank/DDBJ whole genome shotgun (WGS) entry which is preliminary data.</text>
</comment>
<sequence length="282" mass="32229">MKFLPEDSNSCYHSIVSTYEVYIENTSYNTMIKWSKSRLNNFLTISIHDSTSCNLKIDMKSWAWPFVTNKGSKRLNIDGSNSQIDVYWDFKSLRLGHGPEPLGGYYVAMVYGNELVLLLGDCDKMAYKKTKAIPPFMEPTLVSKRESVFGKKTFSSRIRFDKKKKEHDVVIENTISEMDSEMSINIDGVEAIHVSNLQWKFRGNETIMVDNEPIQVFWDVHSWLATPGAGHGTILFKPGTLQEDELNGGVDREVGLDMSSNSILREIGLSSFCFFLYIWKLE</sequence>
<protein>
    <submittedName>
        <fullName evidence="1">Uncharacterized protein</fullName>
    </submittedName>
</protein>
<name>A0A0K9PYV2_ZOSMR</name>
<dbReference type="PANTHER" id="PTHR31972:SF2">
    <property type="entry name" value="DUF868 FAMILY PROTEIN (DUF868)"/>
    <property type="match status" value="1"/>
</dbReference>
<dbReference type="Pfam" id="PF05910">
    <property type="entry name" value="DUF868"/>
    <property type="match status" value="1"/>
</dbReference>
<evidence type="ECO:0000313" key="1">
    <source>
        <dbReference type="EMBL" id="KMZ74233.1"/>
    </source>
</evidence>
<dbReference type="Proteomes" id="UP000036987">
    <property type="component" value="Unassembled WGS sequence"/>
</dbReference>
<dbReference type="AlphaFoldDB" id="A0A0K9PYV2"/>
<dbReference type="OrthoDB" id="731074at2759"/>
<accession>A0A0K9PYV2</accession>
<dbReference type="InterPro" id="IPR008586">
    <property type="entry name" value="DUF868_pln"/>
</dbReference>
<dbReference type="PANTHER" id="PTHR31972">
    <property type="entry name" value="EXPRESSED PROTEIN"/>
    <property type="match status" value="1"/>
</dbReference>
<reference evidence="2" key="1">
    <citation type="journal article" date="2016" name="Nature">
        <title>The genome of the seagrass Zostera marina reveals angiosperm adaptation to the sea.</title>
        <authorList>
            <person name="Olsen J.L."/>
            <person name="Rouze P."/>
            <person name="Verhelst B."/>
            <person name="Lin Y.-C."/>
            <person name="Bayer T."/>
            <person name="Collen J."/>
            <person name="Dattolo E."/>
            <person name="De Paoli E."/>
            <person name="Dittami S."/>
            <person name="Maumus F."/>
            <person name="Michel G."/>
            <person name="Kersting A."/>
            <person name="Lauritano C."/>
            <person name="Lohaus R."/>
            <person name="Toepel M."/>
            <person name="Tonon T."/>
            <person name="Vanneste K."/>
            <person name="Amirebrahimi M."/>
            <person name="Brakel J."/>
            <person name="Bostroem C."/>
            <person name="Chovatia M."/>
            <person name="Grimwood J."/>
            <person name="Jenkins J.W."/>
            <person name="Jueterbock A."/>
            <person name="Mraz A."/>
            <person name="Stam W.T."/>
            <person name="Tice H."/>
            <person name="Bornberg-Bauer E."/>
            <person name="Green P.J."/>
            <person name="Pearson G.A."/>
            <person name="Procaccini G."/>
            <person name="Duarte C.M."/>
            <person name="Schmutz J."/>
            <person name="Reusch T.B.H."/>
            <person name="Van de Peer Y."/>
        </authorList>
    </citation>
    <scope>NUCLEOTIDE SEQUENCE [LARGE SCALE GENOMIC DNA]</scope>
    <source>
        <strain evidence="2">cv. Finnish</strain>
    </source>
</reference>
<dbReference type="EMBL" id="LFYR01000379">
    <property type="protein sequence ID" value="KMZ74233.1"/>
    <property type="molecule type" value="Genomic_DNA"/>
</dbReference>
<organism evidence="1 2">
    <name type="scientific">Zostera marina</name>
    <name type="common">Eelgrass</name>
    <dbReference type="NCBI Taxonomy" id="29655"/>
    <lineage>
        <taxon>Eukaryota</taxon>
        <taxon>Viridiplantae</taxon>
        <taxon>Streptophyta</taxon>
        <taxon>Embryophyta</taxon>
        <taxon>Tracheophyta</taxon>
        <taxon>Spermatophyta</taxon>
        <taxon>Magnoliopsida</taxon>
        <taxon>Liliopsida</taxon>
        <taxon>Zosteraceae</taxon>
        <taxon>Zostera</taxon>
    </lineage>
</organism>
<proteinExistence type="predicted"/>
<keyword evidence="2" id="KW-1185">Reference proteome</keyword>
<gene>
    <name evidence="1" type="ORF">ZOSMA_132G00060</name>
</gene>
<dbReference type="OMA" id="FLYAWKM"/>